<feature type="transmembrane region" description="Helical" evidence="5">
    <location>
        <begin position="185"/>
        <end position="203"/>
    </location>
</feature>
<evidence type="ECO:0000256" key="4">
    <source>
        <dbReference type="ARBA" id="ARBA00023136"/>
    </source>
</evidence>
<evidence type="ECO:0000313" key="8">
    <source>
        <dbReference type="Proteomes" id="UP001370758"/>
    </source>
</evidence>
<comment type="subcellular location">
    <subcellularLocation>
        <location evidence="1">Endomembrane system</location>
        <topology evidence="1">Multi-pass membrane protein</topology>
    </subcellularLocation>
</comment>
<comment type="caution">
    <text evidence="7">The sequence shown here is derived from an EMBL/GenBank/DDBJ whole genome shotgun (WGS) entry which is preliminary data.</text>
</comment>
<dbReference type="InterPro" id="IPR050911">
    <property type="entry name" value="DRAM/TMEM150_Autophagy_Mod"/>
</dbReference>
<feature type="domain" description="CWH43-like N-terminal" evidence="6">
    <location>
        <begin position="18"/>
        <end position="233"/>
    </location>
</feature>
<dbReference type="GO" id="GO:0005886">
    <property type="term" value="C:plasma membrane"/>
    <property type="evidence" value="ECO:0007669"/>
    <property type="project" value="TreeGrafter"/>
</dbReference>
<dbReference type="EMBL" id="JAVHJL010000009">
    <property type="protein sequence ID" value="KAK6497794.1"/>
    <property type="molecule type" value="Genomic_DNA"/>
</dbReference>
<dbReference type="GO" id="GO:0012505">
    <property type="term" value="C:endomembrane system"/>
    <property type="evidence" value="ECO:0007669"/>
    <property type="project" value="UniProtKB-SubCell"/>
</dbReference>
<feature type="transmembrane region" description="Helical" evidence="5">
    <location>
        <begin position="110"/>
        <end position="132"/>
    </location>
</feature>
<dbReference type="Proteomes" id="UP001370758">
    <property type="component" value="Unassembled WGS sequence"/>
</dbReference>
<dbReference type="PANTHER" id="PTHR21324">
    <property type="entry name" value="FASTING-INDUCIBLE INTEGRAL MEMBRANE PROTEIN TM6P1-RELATED"/>
    <property type="match status" value="1"/>
</dbReference>
<keyword evidence="8" id="KW-1185">Reference proteome</keyword>
<dbReference type="PANTHER" id="PTHR21324:SF2">
    <property type="entry name" value="EG:22E5.9 PROTEIN"/>
    <property type="match status" value="1"/>
</dbReference>
<evidence type="ECO:0000259" key="6">
    <source>
        <dbReference type="Pfam" id="PF10277"/>
    </source>
</evidence>
<feature type="transmembrane region" description="Helical" evidence="5">
    <location>
        <begin position="144"/>
        <end position="164"/>
    </location>
</feature>
<evidence type="ECO:0000256" key="3">
    <source>
        <dbReference type="ARBA" id="ARBA00022989"/>
    </source>
</evidence>
<evidence type="ECO:0000256" key="2">
    <source>
        <dbReference type="ARBA" id="ARBA00022692"/>
    </source>
</evidence>
<protein>
    <recommendedName>
        <fullName evidence="6">CWH43-like N-terminal domain-containing protein</fullName>
    </recommendedName>
</protein>
<gene>
    <name evidence="7" type="ORF">TWF481_012196</name>
</gene>
<feature type="transmembrane region" description="Helical" evidence="5">
    <location>
        <begin position="20"/>
        <end position="43"/>
    </location>
</feature>
<reference evidence="7 8" key="1">
    <citation type="submission" date="2023-08" db="EMBL/GenBank/DDBJ databases">
        <authorList>
            <person name="Palmer J.M."/>
        </authorList>
    </citation>
    <scope>NUCLEOTIDE SEQUENCE [LARGE SCALE GENOMIC DNA]</scope>
    <source>
        <strain evidence="7 8">TWF481</strain>
    </source>
</reference>
<dbReference type="InterPro" id="IPR019402">
    <property type="entry name" value="CWH43_N"/>
</dbReference>
<name>A0AAV9VY97_9PEZI</name>
<evidence type="ECO:0000256" key="5">
    <source>
        <dbReference type="SAM" id="Phobius"/>
    </source>
</evidence>
<evidence type="ECO:0000313" key="7">
    <source>
        <dbReference type="EMBL" id="KAK6497793.1"/>
    </source>
</evidence>
<proteinExistence type="predicted"/>
<keyword evidence="3 5" id="KW-1133">Transmembrane helix</keyword>
<dbReference type="Pfam" id="PF10277">
    <property type="entry name" value="Frag1"/>
    <property type="match status" value="1"/>
</dbReference>
<keyword evidence="4 5" id="KW-0472">Membrane</keyword>
<dbReference type="AlphaFoldDB" id="A0AAV9VY97"/>
<organism evidence="7 8">
    <name type="scientific">Arthrobotrys musiformis</name>
    <dbReference type="NCBI Taxonomy" id="47236"/>
    <lineage>
        <taxon>Eukaryota</taxon>
        <taxon>Fungi</taxon>
        <taxon>Dikarya</taxon>
        <taxon>Ascomycota</taxon>
        <taxon>Pezizomycotina</taxon>
        <taxon>Orbiliomycetes</taxon>
        <taxon>Orbiliales</taxon>
        <taxon>Orbiliaceae</taxon>
        <taxon>Arthrobotrys</taxon>
    </lineage>
</organism>
<dbReference type="EMBL" id="JAVHJL010000009">
    <property type="protein sequence ID" value="KAK6497793.1"/>
    <property type="molecule type" value="Genomic_DNA"/>
</dbReference>
<keyword evidence="2 5" id="KW-0812">Transmembrane</keyword>
<accession>A0AAV9VY97</accession>
<evidence type="ECO:0000256" key="1">
    <source>
        <dbReference type="ARBA" id="ARBA00004127"/>
    </source>
</evidence>
<sequence>MRPTSETPASNSPRRYISWYWFPTIGSVVWIGTLLGLLITWTADGSPIYESMSSGQTIAYISDIGADYLKPLFITGSSITSVCFVLSLFGARWLRHRGRILPNTSMTQRVFSVISIIGAVVGSVGLILLAIFDTRRHTTLHRTFLAVFCGGVLVSALGTVLEYWRLERNHHKTSRALTISMWTKLVFFVVEFALAIAFGILLRNKQNNAGAIVEWVLGILFTGYLLSFNFDLLPAARSYTGQFKDVELTRPVSSYY</sequence>
<feature type="transmembrane region" description="Helical" evidence="5">
    <location>
        <begin position="72"/>
        <end position="89"/>
    </location>
</feature>
<feature type="transmembrane region" description="Helical" evidence="5">
    <location>
        <begin position="209"/>
        <end position="228"/>
    </location>
</feature>